<dbReference type="EMBL" id="AP025294">
    <property type="protein sequence ID" value="BDD01183.1"/>
    <property type="molecule type" value="Genomic_DNA"/>
</dbReference>
<evidence type="ECO:0000259" key="2">
    <source>
        <dbReference type="PROSITE" id="PS51762"/>
    </source>
</evidence>
<dbReference type="Proteomes" id="UP001354989">
    <property type="component" value="Plasmid pPP2"/>
</dbReference>
<dbReference type="InterPro" id="IPR050546">
    <property type="entry name" value="Glycosyl_Hydrlase_16"/>
</dbReference>
<dbReference type="SUPFAM" id="SSF49899">
    <property type="entry name" value="Concanavalin A-like lectins/glucanases"/>
    <property type="match status" value="1"/>
</dbReference>
<dbReference type="CDD" id="cd08023">
    <property type="entry name" value="GH16_laminarinase_like"/>
    <property type="match status" value="1"/>
</dbReference>
<name>A0ABM7VJL5_9BACT</name>
<dbReference type="Pfam" id="PF00722">
    <property type="entry name" value="Glyco_hydro_16"/>
    <property type="match status" value="1"/>
</dbReference>
<protein>
    <recommendedName>
        <fullName evidence="2">GH16 domain-containing protein</fullName>
    </recommendedName>
</protein>
<evidence type="ECO:0000313" key="3">
    <source>
        <dbReference type="EMBL" id="BDD01183.1"/>
    </source>
</evidence>
<dbReference type="RefSeq" id="WP_338398776.1">
    <property type="nucleotide sequence ID" value="NZ_AP025294.1"/>
</dbReference>
<comment type="similarity">
    <text evidence="1">Belongs to the glycosyl hydrolase 16 family.</text>
</comment>
<sequence length="260" mass="30011">MRGLFVIFISLFFIQCKSVPVAKYDLRWADEFNVDGLPDEEKWSYEKGFVRNKELQYYTVKDSSTAWVKDGMLRIKLHKSADGQVKSASLHTLGKFEFTHGKVEIRAKLPQGLGVWPAFWTLGTNIGEVGWPTCGEIDVMEYVGHDSNRIHSAIHTQKYNHAQNTSFKKSKKLAHLHDDFHIYSMEWKADQISFFVDGNKFFSCDKKREDDIAAWPFVDAPQYMIVNLAYGGTWGGQQGVNDAILPQEYVIDYIRYYELI</sequence>
<keyword evidence="3" id="KW-0614">Plasmid</keyword>
<dbReference type="PROSITE" id="PS51762">
    <property type="entry name" value="GH16_2"/>
    <property type="match status" value="1"/>
</dbReference>
<dbReference type="InterPro" id="IPR000757">
    <property type="entry name" value="Beta-glucanase-like"/>
</dbReference>
<evidence type="ECO:0000256" key="1">
    <source>
        <dbReference type="ARBA" id="ARBA00006865"/>
    </source>
</evidence>
<keyword evidence="4" id="KW-1185">Reference proteome</keyword>
<feature type="domain" description="GH16" evidence="2">
    <location>
        <begin position="30"/>
        <end position="260"/>
    </location>
</feature>
<dbReference type="Gene3D" id="2.60.120.200">
    <property type="match status" value="1"/>
</dbReference>
<reference evidence="3 4" key="1">
    <citation type="submission" date="2021-12" db="EMBL/GenBank/DDBJ databases">
        <title>Genome sequencing of bacteria with rrn-lacking chromosome and rrn-plasmid.</title>
        <authorList>
            <person name="Anda M."/>
            <person name="Iwasaki W."/>
        </authorList>
    </citation>
    <scope>NUCLEOTIDE SEQUENCE [LARGE SCALE GENOMIC DNA]</scope>
    <source>
        <strain evidence="3 4">NBRC 101262</strain>
        <plasmid evidence="3 4">pPP2</plasmid>
    </source>
</reference>
<dbReference type="PANTHER" id="PTHR10963">
    <property type="entry name" value="GLYCOSYL HYDROLASE-RELATED"/>
    <property type="match status" value="1"/>
</dbReference>
<dbReference type="InterPro" id="IPR013320">
    <property type="entry name" value="ConA-like_dom_sf"/>
</dbReference>
<accession>A0ABM7VJL5</accession>
<proteinExistence type="inferred from homology"/>
<dbReference type="PANTHER" id="PTHR10963:SF55">
    <property type="entry name" value="GLYCOSIDE HYDROLASE FAMILY 16 PROTEIN"/>
    <property type="match status" value="1"/>
</dbReference>
<gene>
    <name evidence="3" type="ORF">PEPS_34630</name>
</gene>
<evidence type="ECO:0000313" key="4">
    <source>
        <dbReference type="Proteomes" id="UP001354989"/>
    </source>
</evidence>
<geneLocation type="plasmid" evidence="3 4">
    <name>pPP2</name>
</geneLocation>
<organism evidence="3 4">
    <name type="scientific">Persicobacter psychrovividus</name>
    <dbReference type="NCBI Taxonomy" id="387638"/>
    <lineage>
        <taxon>Bacteria</taxon>
        <taxon>Pseudomonadati</taxon>
        <taxon>Bacteroidota</taxon>
        <taxon>Cytophagia</taxon>
        <taxon>Cytophagales</taxon>
        <taxon>Persicobacteraceae</taxon>
        <taxon>Persicobacter</taxon>
    </lineage>
</organism>